<dbReference type="Proteomes" id="UP000694551">
    <property type="component" value="Unplaced"/>
</dbReference>
<evidence type="ECO:0000313" key="2">
    <source>
        <dbReference type="Ensembl" id="ENSSOCP00000017151.1"/>
    </source>
</evidence>
<reference evidence="2" key="1">
    <citation type="submission" date="2025-08" db="UniProtKB">
        <authorList>
            <consortium name="Ensembl"/>
        </authorList>
    </citation>
    <scope>IDENTIFICATION</scope>
</reference>
<proteinExistence type="predicted"/>
<reference evidence="2" key="2">
    <citation type="submission" date="2025-09" db="UniProtKB">
        <authorList>
            <consortium name="Ensembl"/>
        </authorList>
    </citation>
    <scope>IDENTIFICATION</scope>
</reference>
<feature type="compositionally biased region" description="Basic and acidic residues" evidence="1">
    <location>
        <begin position="124"/>
        <end position="145"/>
    </location>
</feature>
<evidence type="ECO:0000313" key="3">
    <source>
        <dbReference type="Proteomes" id="UP000694551"/>
    </source>
</evidence>
<evidence type="ECO:0000256" key="1">
    <source>
        <dbReference type="SAM" id="MobiDB-lite"/>
    </source>
</evidence>
<organism evidence="2 3">
    <name type="scientific">Strix occidentalis caurina</name>
    <name type="common">northern spotted owl</name>
    <dbReference type="NCBI Taxonomy" id="311401"/>
    <lineage>
        <taxon>Eukaryota</taxon>
        <taxon>Metazoa</taxon>
        <taxon>Chordata</taxon>
        <taxon>Craniata</taxon>
        <taxon>Vertebrata</taxon>
        <taxon>Euteleostomi</taxon>
        <taxon>Archelosauria</taxon>
        <taxon>Archosauria</taxon>
        <taxon>Dinosauria</taxon>
        <taxon>Saurischia</taxon>
        <taxon>Theropoda</taxon>
        <taxon>Coelurosauria</taxon>
        <taxon>Aves</taxon>
        <taxon>Neognathae</taxon>
        <taxon>Neoaves</taxon>
        <taxon>Telluraves</taxon>
        <taxon>Strigiformes</taxon>
        <taxon>Strigidae</taxon>
        <taxon>Strix</taxon>
    </lineage>
</organism>
<keyword evidence="3" id="KW-1185">Reference proteome</keyword>
<feature type="region of interest" description="Disordered" evidence="1">
    <location>
        <begin position="1"/>
        <end position="227"/>
    </location>
</feature>
<name>A0A8D0FPH8_STROC</name>
<feature type="compositionally biased region" description="Polar residues" evidence="1">
    <location>
        <begin position="168"/>
        <end position="179"/>
    </location>
</feature>
<accession>A0A8D0FPH8</accession>
<protein>
    <submittedName>
        <fullName evidence="2">Uncharacterized protein</fullName>
    </submittedName>
</protein>
<dbReference type="AlphaFoldDB" id="A0A8D0FPH8"/>
<sequence>RPGEAGDGTFAIHLQAAPGTPNPEAPATRAAPHAEPKWRQAPPSAWGTAPLPRLVVSTAEHSSSKFSPKQPWECKSVGGGVQLMPGVPKAGGAGTGLLATPARSAGTVTSPGRRRQAGAGAGEQHTREKETETHHRVDKERRKETMCAGDGNNERRGRKQKERKRDQISQTDGEPSIWTTLPAGPGARLHPGVLAPTRPNPTAPTQSEPWPGWHHLAKTGSSKARSDQKCLCWAAGAIQRGQTP</sequence>
<dbReference type="Ensembl" id="ENSSOCT00000017593.1">
    <property type="protein sequence ID" value="ENSSOCP00000017151.1"/>
    <property type="gene ID" value="ENSSOCG00000012908.1"/>
</dbReference>